<dbReference type="PANTHER" id="PTHR44086">
    <property type="entry name" value="THIOSULFATE SULFURTRANSFERASE RDL2, MITOCHONDRIAL-RELATED"/>
    <property type="match status" value="1"/>
</dbReference>
<dbReference type="PROSITE" id="PS50206">
    <property type="entry name" value="RHODANESE_3"/>
    <property type="match status" value="1"/>
</dbReference>
<accession>A0ABQ2F6Q2</accession>
<evidence type="ECO:0000313" key="2">
    <source>
        <dbReference type="EMBL" id="GGK66674.1"/>
    </source>
</evidence>
<dbReference type="PANTHER" id="PTHR44086:SF10">
    <property type="entry name" value="THIOSULFATE SULFURTRANSFERASE_RHODANESE-LIKE DOMAIN-CONTAINING PROTEIN 3"/>
    <property type="match status" value="1"/>
</dbReference>
<feature type="domain" description="Rhodanese" evidence="1">
    <location>
        <begin position="24"/>
        <end position="114"/>
    </location>
</feature>
<reference evidence="3" key="1">
    <citation type="journal article" date="2019" name="Int. J. Syst. Evol. Microbiol.">
        <title>The Global Catalogue of Microorganisms (GCM) 10K type strain sequencing project: providing services to taxonomists for standard genome sequencing and annotation.</title>
        <authorList>
            <consortium name="The Broad Institute Genomics Platform"/>
            <consortium name="The Broad Institute Genome Sequencing Center for Infectious Disease"/>
            <person name="Wu L."/>
            <person name="Ma J."/>
        </authorList>
    </citation>
    <scope>NUCLEOTIDE SEQUENCE [LARGE SCALE GENOMIC DNA]</scope>
    <source>
        <strain evidence="3">CGMCC 1.5362</strain>
    </source>
</reference>
<dbReference type="CDD" id="cd00158">
    <property type="entry name" value="RHOD"/>
    <property type="match status" value="1"/>
</dbReference>
<evidence type="ECO:0000259" key="1">
    <source>
        <dbReference type="PROSITE" id="PS50206"/>
    </source>
</evidence>
<sequence>MSTTIDTTTTTIIDADTLRAWIDRHDDVVIIDVRSAAEFESLHIRGSYNVPLPLLAEHTEDVAQRVGRRVVLVCHSGVRAEQARQRLHEVGMDSAVVLDGGAPAFAAAGGDVVRGEQRWAMDRQVRMVAGTLVTTGLLAGELVSPKLRVLAGAVGAGLAFSAATNTCAMGAALARMPWNRGAQDPEAHVALGRLPQND</sequence>
<dbReference type="Gene3D" id="6.10.140.1340">
    <property type="match status" value="1"/>
</dbReference>
<comment type="caution">
    <text evidence="2">The sequence shown here is derived from an EMBL/GenBank/DDBJ whole genome shotgun (WGS) entry which is preliminary data.</text>
</comment>
<dbReference type="InterPro" id="IPR021309">
    <property type="entry name" value="YgaP-like_TM"/>
</dbReference>
<keyword evidence="3" id="KW-1185">Reference proteome</keyword>
<dbReference type="Gene3D" id="3.40.250.10">
    <property type="entry name" value="Rhodanese-like domain"/>
    <property type="match status" value="1"/>
</dbReference>
<dbReference type="EMBL" id="BMLB01000003">
    <property type="protein sequence ID" value="GGK66674.1"/>
    <property type="molecule type" value="Genomic_DNA"/>
</dbReference>
<dbReference type="Pfam" id="PF00581">
    <property type="entry name" value="Rhodanese"/>
    <property type="match status" value="1"/>
</dbReference>
<evidence type="ECO:0000313" key="3">
    <source>
        <dbReference type="Proteomes" id="UP000662111"/>
    </source>
</evidence>
<protein>
    <submittedName>
        <fullName evidence="2">Sulfurtransferase</fullName>
    </submittedName>
</protein>
<dbReference type="RefSeq" id="WP_022923085.1">
    <property type="nucleotide sequence ID" value="NZ_BMLB01000003.1"/>
</dbReference>
<dbReference type="InterPro" id="IPR036873">
    <property type="entry name" value="Rhodanese-like_dom_sf"/>
</dbReference>
<dbReference type="SMART" id="SM00450">
    <property type="entry name" value="RHOD"/>
    <property type="match status" value="1"/>
</dbReference>
<dbReference type="SUPFAM" id="SSF52821">
    <property type="entry name" value="Rhodanese/Cell cycle control phosphatase"/>
    <property type="match status" value="1"/>
</dbReference>
<dbReference type="Pfam" id="PF11127">
    <property type="entry name" value="YgaP-like_TM"/>
    <property type="match status" value="1"/>
</dbReference>
<proteinExistence type="predicted"/>
<gene>
    <name evidence="2" type="ORF">GCM10011509_13800</name>
</gene>
<dbReference type="InterPro" id="IPR001763">
    <property type="entry name" value="Rhodanese-like_dom"/>
</dbReference>
<organism evidence="2 3">
    <name type="scientific">Ornithinimicrobium pekingense</name>
    <dbReference type="NCBI Taxonomy" id="384677"/>
    <lineage>
        <taxon>Bacteria</taxon>
        <taxon>Bacillati</taxon>
        <taxon>Actinomycetota</taxon>
        <taxon>Actinomycetes</taxon>
        <taxon>Micrococcales</taxon>
        <taxon>Ornithinimicrobiaceae</taxon>
        <taxon>Ornithinimicrobium</taxon>
    </lineage>
</organism>
<name>A0ABQ2F6Q2_9MICO</name>
<dbReference type="Proteomes" id="UP000662111">
    <property type="component" value="Unassembled WGS sequence"/>
</dbReference>